<gene>
    <name evidence="1" type="ORF">SLEP1_g53641</name>
</gene>
<comment type="caution">
    <text evidence="1">The sequence shown here is derived from an EMBL/GenBank/DDBJ whole genome shotgun (WGS) entry which is preliminary data.</text>
</comment>
<proteinExistence type="predicted"/>
<evidence type="ECO:0000313" key="1">
    <source>
        <dbReference type="EMBL" id="GKV46664.1"/>
    </source>
</evidence>
<dbReference type="Proteomes" id="UP001054252">
    <property type="component" value="Unassembled WGS sequence"/>
</dbReference>
<protein>
    <submittedName>
        <fullName evidence="1">Uncharacterized protein</fullName>
    </submittedName>
</protein>
<dbReference type="AlphaFoldDB" id="A0AAV5MBT1"/>
<keyword evidence="2" id="KW-1185">Reference proteome</keyword>
<dbReference type="EMBL" id="BPVZ01000213">
    <property type="protein sequence ID" value="GKV46664.1"/>
    <property type="molecule type" value="Genomic_DNA"/>
</dbReference>
<organism evidence="1 2">
    <name type="scientific">Rubroshorea leprosula</name>
    <dbReference type="NCBI Taxonomy" id="152421"/>
    <lineage>
        <taxon>Eukaryota</taxon>
        <taxon>Viridiplantae</taxon>
        <taxon>Streptophyta</taxon>
        <taxon>Embryophyta</taxon>
        <taxon>Tracheophyta</taxon>
        <taxon>Spermatophyta</taxon>
        <taxon>Magnoliopsida</taxon>
        <taxon>eudicotyledons</taxon>
        <taxon>Gunneridae</taxon>
        <taxon>Pentapetalae</taxon>
        <taxon>rosids</taxon>
        <taxon>malvids</taxon>
        <taxon>Malvales</taxon>
        <taxon>Dipterocarpaceae</taxon>
        <taxon>Rubroshorea</taxon>
    </lineage>
</organism>
<evidence type="ECO:0000313" key="2">
    <source>
        <dbReference type="Proteomes" id="UP001054252"/>
    </source>
</evidence>
<accession>A0AAV5MBT1</accession>
<sequence length="145" mass="16445">MTFRLDLALGTLDPCFRLRSTLWWSRLVCAWRTDSMLAVLDLRCSIWRASFFGVTAELLIPCASKSGSFLSTLDLVCLMRIVRAVRLTVVIQRKLKAPILFAFLNFALPPGSEAHSKLSSSLPKVKLQAFFIERFVLRKVIILKV</sequence>
<name>A0AAV5MBT1_9ROSI</name>
<reference evidence="1 2" key="1">
    <citation type="journal article" date="2021" name="Commun. Biol.">
        <title>The genome of Shorea leprosula (Dipterocarpaceae) highlights the ecological relevance of drought in aseasonal tropical rainforests.</title>
        <authorList>
            <person name="Ng K.K.S."/>
            <person name="Kobayashi M.J."/>
            <person name="Fawcett J.A."/>
            <person name="Hatakeyama M."/>
            <person name="Paape T."/>
            <person name="Ng C.H."/>
            <person name="Ang C.C."/>
            <person name="Tnah L.H."/>
            <person name="Lee C.T."/>
            <person name="Nishiyama T."/>
            <person name="Sese J."/>
            <person name="O'Brien M.J."/>
            <person name="Copetti D."/>
            <person name="Mohd Noor M.I."/>
            <person name="Ong R.C."/>
            <person name="Putra M."/>
            <person name="Sireger I.Z."/>
            <person name="Indrioko S."/>
            <person name="Kosugi Y."/>
            <person name="Izuno A."/>
            <person name="Isagi Y."/>
            <person name="Lee S.L."/>
            <person name="Shimizu K.K."/>
        </authorList>
    </citation>
    <scope>NUCLEOTIDE SEQUENCE [LARGE SCALE GENOMIC DNA]</scope>
    <source>
        <strain evidence="1">214</strain>
    </source>
</reference>